<organism evidence="1 2">
    <name type="scientific">Sorangium cellulosum</name>
    <name type="common">Polyangium cellulosum</name>
    <dbReference type="NCBI Taxonomy" id="56"/>
    <lineage>
        <taxon>Bacteria</taxon>
        <taxon>Pseudomonadati</taxon>
        <taxon>Myxococcota</taxon>
        <taxon>Polyangia</taxon>
        <taxon>Polyangiales</taxon>
        <taxon>Polyangiaceae</taxon>
        <taxon>Sorangium</taxon>
    </lineage>
</organism>
<evidence type="ECO:0000313" key="2">
    <source>
        <dbReference type="Proteomes" id="UP000075502"/>
    </source>
</evidence>
<protein>
    <submittedName>
        <fullName evidence="1">Uncharacterized protein</fullName>
    </submittedName>
</protein>
<accession>A0A150U0R6</accession>
<dbReference type="EMBL" id="JEME01000326">
    <property type="protein sequence ID" value="KYG10456.1"/>
    <property type="molecule type" value="Genomic_DNA"/>
</dbReference>
<name>A0A150U0R6_SORCE</name>
<sequence>MSEIVTSAPPPPVVDEEVDEELVVELTLLLDEEDVVVPPLIVPPLPVTETTEGRPVPFAQKPNSVDLPWATDPLWPTFVAVNCPPDPEAFAFHTLFVVEPLSPTTTLQPVSPGLVRVLFVTFTLAQ</sequence>
<dbReference type="AlphaFoldDB" id="A0A150U0R6"/>
<reference evidence="1 2" key="1">
    <citation type="submission" date="2014-02" db="EMBL/GenBank/DDBJ databases">
        <title>The small core and large imbalanced accessory genome model reveals a collaborative survival strategy of Sorangium cellulosum strains in nature.</title>
        <authorList>
            <person name="Han K."/>
            <person name="Peng R."/>
            <person name="Blom J."/>
            <person name="Li Y.-Z."/>
        </authorList>
    </citation>
    <scope>NUCLEOTIDE SEQUENCE [LARGE SCALE GENOMIC DNA]</scope>
    <source>
        <strain evidence="1 2">So0007-03</strain>
    </source>
</reference>
<comment type="caution">
    <text evidence="1">The sequence shown here is derived from an EMBL/GenBank/DDBJ whole genome shotgun (WGS) entry which is preliminary data.</text>
</comment>
<dbReference type="Proteomes" id="UP000075502">
    <property type="component" value="Unassembled WGS sequence"/>
</dbReference>
<proteinExistence type="predicted"/>
<evidence type="ECO:0000313" key="1">
    <source>
        <dbReference type="EMBL" id="KYG10456.1"/>
    </source>
</evidence>
<gene>
    <name evidence="1" type="ORF">BE21_11885</name>
</gene>